<dbReference type="EMBL" id="KV907508">
    <property type="protein sequence ID" value="OOF92017.1"/>
    <property type="molecule type" value="Genomic_DNA"/>
</dbReference>
<keyword evidence="3" id="KW-1185">Reference proteome</keyword>
<sequence length="82" mass="8593">MPSSRIPSRVDDRGSGPLGGLQSVPEMCQIPSSIAGAAAPSESNVARVPSSFYQLSHECRSGKKATNIVSPCDRTSCHGYLT</sequence>
<proteinExistence type="predicted"/>
<feature type="region of interest" description="Disordered" evidence="1">
    <location>
        <begin position="1"/>
        <end position="22"/>
    </location>
</feature>
<protein>
    <submittedName>
        <fullName evidence="2">Uncharacterized protein</fullName>
    </submittedName>
</protein>
<accession>A0A1R3RC37</accession>
<gene>
    <name evidence="2" type="ORF">ASPCADRAFT_210452</name>
</gene>
<name>A0A1R3RC37_ASPC5</name>
<evidence type="ECO:0000313" key="3">
    <source>
        <dbReference type="Proteomes" id="UP000188318"/>
    </source>
</evidence>
<dbReference type="VEuPathDB" id="FungiDB:ASPCADRAFT_210452"/>
<organism evidence="2 3">
    <name type="scientific">Aspergillus carbonarius (strain ITEM 5010)</name>
    <dbReference type="NCBI Taxonomy" id="602072"/>
    <lineage>
        <taxon>Eukaryota</taxon>
        <taxon>Fungi</taxon>
        <taxon>Dikarya</taxon>
        <taxon>Ascomycota</taxon>
        <taxon>Pezizomycotina</taxon>
        <taxon>Eurotiomycetes</taxon>
        <taxon>Eurotiomycetidae</taxon>
        <taxon>Eurotiales</taxon>
        <taxon>Aspergillaceae</taxon>
        <taxon>Aspergillus</taxon>
        <taxon>Aspergillus subgen. Circumdati</taxon>
    </lineage>
</organism>
<reference evidence="3" key="1">
    <citation type="journal article" date="2017" name="Genome Biol.">
        <title>Comparative genomics reveals high biological diversity and specific adaptations in the industrially and medically important fungal genus Aspergillus.</title>
        <authorList>
            <person name="de Vries R.P."/>
            <person name="Riley R."/>
            <person name="Wiebenga A."/>
            <person name="Aguilar-Osorio G."/>
            <person name="Amillis S."/>
            <person name="Uchima C.A."/>
            <person name="Anderluh G."/>
            <person name="Asadollahi M."/>
            <person name="Askin M."/>
            <person name="Barry K."/>
            <person name="Battaglia E."/>
            <person name="Bayram O."/>
            <person name="Benocci T."/>
            <person name="Braus-Stromeyer S.A."/>
            <person name="Caldana C."/>
            <person name="Canovas D."/>
            <person name="Cerqueira G.C."/>
            <person name="Chen F."/>
            <person name="Chen W."/>
            <person name="Choi C."/>
            <person name="Clum A."/>
            <person name="Dos Santos R.A."/>
            <person name="Damasio A.R."/>
            <person name="Diallinas G."/>
            <person name="Emri T."/>
            <person name="Fekete E."/>
            <person name="Flipphi M."/>
            <person name="Freyberg S."/>
            <person name="Gallo A."/>
            <person name="Gournas C."/>
            <person name="Habgood R."/>
            <person name="Hainaut M."/>
            <person name="Harispe M.L."/>
            <person name="Henrissat B."/>
            <person name="Hilden K.S."/>
            <person name="Hope R."/>
            <person name="Hossain A."/>
            <person name="Karabika E."/>
            <person name="Karaffa L."/>
            <person name="Karanyi Z."/>
            <person name="Krasevec N."/>
            <person name="Kuo A."/>
            <person name="Kusch H."/>
            <person name="LaButti K."/>
            <person name="Lagendijk E.L."/>
            <person name="Lapidus A."/>
            <person name="Levasseur A."/>
            <person name="Lindquist E."/>
            <person name="Lipzen A."/>
            <person name="Logrieco A.F."/>
            <person name="MacCabe A."/>
            <person name="Maekelae M.R."/>
            <person name="Malavazi I."/>
            <person name="Melin P."/>
            <person name="Meyer V."/>
            <person name="Mielnichuk N."/>
            <person name="Miskei M."/>
            <person name="Molnar A.P."/>
            <person name="Mule G."/>
            <person name="Ngan C.Y."/>
            <person name="Orejas M."/>
            <person name="Orosz E."/>
            <person name="Ouedraogo J.P."/>
            <person name="Overkamp K.M."/>
            <person name="Park H.-S."/>
            <person name="Perrone G."/>
            <person name="Piumi F."/>
            <person name="Punt P.J."/>
            <person name="Ram A.F."/>
            <person name="Ramon A."/>
            <person name="Rauscher S."/>
            <person name="Record E."/>
            <person name="Riano-Pachon D.M."/>
            <person name="Robert V."/>
            <person name="Roehrig J."/>
            <person name="Ruller R."/>
            <person name="Salamov A."/>
            <person name="Salih N.S."/>
            <person name="Samson R.A."/>
            <person name="Sandor E."/>
            <person name="Sanguinetti M."/>
            <person name="Schuetze T."/>
            <person name="Sepcic K."/>
            <person name="Shelest E."/>
            <person name="Sherlock G."/>
            <person name="Sophianopoulou V."/>
            <person name="Squina F.M."/>
            <person name="Sun H."/>
            <person name="Susca A."/>
            <person name="Todd R.B."/>
            <person name="Tsang A."/>
            <person name="Unkles S.E."/>
            <person name="van de Wiele N."/>
            <person name="van Rossen-Uffink D."/>
            <person name="Oliveira J.V."/>
            <person name="Vesth T.C."/>
            <person name="Visser J."/>
            <person name="Yu J.-H."/>
            <person name="Zhou M."/>
            <person name="Andersen M.R."/>
            <person name="Archer D.B."/>
            <person name="Baker S.E."/>
            <person name="Benoit I."/>
            <person name="Brakhage A.A."/>
            <person name="Braus G.H."/>
            <person name="Fischer R."/>
            <person name="Frisvad J.C."/>
            <person name="Goldman G.H."/>
            <person name="Houbraken J."/>
            <person name="Oakley B."/>
            <person name="Pocsi I."/>
            <person name="Scazzocchio C."/>
            <person name="Seiboth B."/>
            <person name="vanKuyk P.A."/>
            <person name="Wortman J."/>
            <person name="Dyer P.S."/>
            <person name="Grigoriev I.V."/>
        </authorList>
    </citation>
    <scope>NUCLEOTIDE SEQUENCE [LARGE SCALE GENOMIC DNA]</scope>
    <source>
        <strain evidence="3">ITEM 5010</strain>
    </source>
</reference>
<evidence type="ECO:0000256" key="1">
    <source>
        <dbReference type="SAM" id="MobiDB-lite"/>
    </source>
</evidence>
<evidence type="ECO:0000313" key="2">
    <source>
        <dbReference type="EMBL" id="OOF92017.1"/>
    </source>
</evidence>
<dbReference type="AlphaFoldDB" id="A0A1R3RC37"/>
<dbReference type="Proteomes" id="UP000188318">
    <property type="component" value="Unassembled WGS sequence"/>
</dbReference>